<evidence type="ECO:0000313" key="13">
    <source>
        <dbReference type="Proteomes" id="UP000271256"/>
    </source>
</evidence>
<dbReference type="InterPro" id="IPR036264">
    <property type="entry name" value="Bact_exopeptidase_dim_dom"/>
</dbReference>
<dbReference type="AlphaFoldDB" id="A0A494X3B7"/>
<keyword evidence="13" id="KW-1185">Reference proteome</keyword>
<evidence type="ECO:0000256" key="7">
    <source>
        <dbReference type="ARBA" id="ARBA00022833"/>
    </source>
</evidence>
<dbReference type="InterPro" id="IPR011650">
    <property type="entry name" value="Peptidase_M20_dimer"/>
</dbReference>
<evidence type="ECO:0000259" key="11">
    <source>
        <dbReference type="Pfam" id="PF07687"/>
    </source>
</evidence>
<evidence type="ECO:0000256" key="5">
    <source>
        <dbReference type="ARBA" id="ARBA00022723"/>
    </source>
</evidence>
<dbReference type="EMBL" id="RBWE01000001">
    <property type="protein sequence ID" value="RKO67410.1"/>
    <property type="molecule type" value="Genomic_DNA"/>
</dbReference>
<dbReference type="Pfam" id="PF01546">
    <property type="entry name" value="Peptidase_M20"/>
    <property type="match status" value="1"/>
</dbReference>
<evidence type="ECO:0000256" key="9">
    <source>
        <dbReference type="ARBA" id="ARBA00023154"/>
    </source>
</evidence>
<dbReference type="GO" id="GO:0009085">
    <property type="term" value="P:lysine biosynthetic process"/>
    <property type="evidence" value="ECO:0007669"/>
    <property type="project" value="UniProtKB-KW"/>
</dbReference>
<name>A0A494X3B7_9FIRM</name>
<dbReference type="InterPro" id="IPR002933">
    <property type="entry name" value="Peptidase_M20"/>
</dbReference>
<dbReference type="Gene3D" id="3.40.630.10">
    <property type="entry name" value="Zn peptidases"/>
    <property type="match status" value="2"/>
</dbReference>
<evidence type="ECO:0000256" key="1">
    <source>
        <dbReference type="ARBA" id="ARBA00001941"/>
    </source>
</evidence>
<feature type="domain" description="Peptidase M20 dimerisation" evidence="11">
    <location>
        <begin position="183"/>
        <end position="289"/>
    </location>
</feature>
<keyword evidence="9" id="KW-0457">Lysine biosynthesis</keyword>
<dbReference type="Pfam" id="PF07687">
    <property type="entry name" value="M20_dimer"/>
    <property type="match status" value="1"/>
</dbReference>
<evidence type="ECO:0000256" key="10">
    <source>
        <dbReference type="ARBA" id="ARBA00023285"/>
    </source>
</evidence>
<reference evidence="12 13" key="1">
    <citation type="submission" date="2018-10" db="EMBL/GenBank/DDBJ databases">
        <authorList>
            <person name="Grouzdev D.S."/>
            <person name="Krutkina M.S."/>
            <person name="Tourova T.P."/>
            <person name="Nazina T.N."/>
        </authorList>
    </citation>
    <scope>NUCLEOTIDE SEQUENCE [LARGE SCALE GENOMIC DNA]</scope>
    <source>
        <strain evidence="12 13">435</strain>
    </source>
</reference>
<dbReference type="PANTHER" id="PTHR43808">
    <property type="entry name" value="ACETYLORNITHINE DEACETYLASE"/>
    <property type="match status" value="1"/>
</dbReference>
<proteinExistence type="inferred from homology"/>
<evidence type="ECO:0000256" key="6">
    <source>
        <dbReference type="ARBA" id="ARBA00022801"/>
    </source>
</evidence>
<dbReference type="Gene3D" id="3.30.70.360">
    <property type="match status" value="1"/>
</dbReference>
<dbReference type="SUPFAM" id="SSF53187">
    <property type="entry name" value="Zn-dependent exopeptidases"/>
    <property type="match status" value="1"/>
</dbReference>
<comment type="cofactor">
    <cofactor evidence="2">
        <name>Zn(2+)</name>
        <dbReference type="ChEBI" id="CHEBI:29105"/>
    </cofactor>
</comment>
<comment type="similarity">
    <text evidence="3">Belongs to the peptidase M20A family.</text>
</comment>
<dbReference type="NCBIfam" id="TIGR01910">
    <property type="entry name" value="DapE-ArgE"/>
    <property type="match status" value="1"/>
</dbReference>
<dbReference type="InterPro" id="IPR010182">
    <property type="entry name" value="ArgE/DapE"/>
</dbReference>
<dbReference type="SUPFAM" id="SSF55031">
    <property type="entry name" value="Bacterial exopeptidase dimerisation domain"/>
    <property type="match status" value="1"/>
</dbReference>
<dbReference type="CDD" id="cd08659">
    <property type="entry name" value="M20_ArgE_DapE-like"/>
    <property type="match status" value="1"/>
</dbReference>
<dbReference type="GO" id="GO:0046872">
    <property type="term" value="F:metal ion binding"/>
    <property type="evidence" value="ECO:0007669"/>
    <property type="project" value="UniProtKB-KW"/>
</dbReference>
<comment type="cofactor">
    <cofactor evidence="1">
        <name>Co(2+)</name>
        <dbReference type="ChEBI" id="CHEBI:48828"/>
    </cofactor>
</comment>
<organism evidence="12 13">
    <name type="scientific">Desulfofundulus salinus</name>
    <dbReference type="NCBI Taxonomy" id="2419843"/>
    <lineage>
        <taxon>Bacteria</taxon>
        <taxon>Bacillati</taxon>
        <taxon>Bacillota</taxon>
        <taxon>Clostridia</taxon>
        <taxon>Eubacteriales</taxon>
        <taxon>Peptococcaceae</taxon>
        <taxon>Desulfofundulus</taxon>
    </lineage>
</organism>
<evidence type="ECO:0000256" key="3">
    <source>
        <dbReference type="ARBA" id="ARBA00006247"/>
    </source>
</evidence>
<gene>
    <name evidence="12" type="ORF">D7024_10845</name>
</gene>
<dbReference type="Proteomes" id="UP000271256">
    <property type="component" value="Unassembled WGS sequence"/>
</dbReference>
<evidence type="ECO:0000313" key="12">
    <source>
        <dbReference type="EMBL" id="RKO67410.1"/>
    </source>
</evidence>
<dbReference type="RefSeq" id="WP_121451820.1">
    <property type="nucleotide sequence ID" value="NZ_RBWE01000001.1"/>
</dbReference>
<dbReference type="GO" id="GO:0016787">
    <property type="term" value="F:hydrolase activity"/>
    <property type="evidence" value="ECO:0007669"/>
    <property type="project" value="UniProtKB-KW"/>
</dbReference>
<evidence type="ECO:0000256" key="8">
    <source>
        <dbReference type="ARBA" id="ARBA00022915"/>
    </source>
</evidence>
<keyword evidence="4" id="KW-0028">Amino-acid biosynthesis</keyword>
<comment type="caution">
    <text evidence="12">The sequence shown here is derived from an EMBL/GenBank/DDBJ whole genome shotgun (WGS) entry which is preliminary data.</text>
</comment>
<dbReference type="OrthoDB" id="9792335at2"/>
<dbReference type="PANTHER" id="PTHR43808:SF8">
    <property type="entry name" value="PEPTIDASE M20 DIMERISATION DOMAIN-CONTAINING PROTEIN"/>
    <property type="match status" value="1"/>
</dbReference>
<protein>
    <submittedName>
        <fullName evidence="12">M20 family peptidase</fullName>
    </submittedName>
</protein>
<keyword evidence="7" id="KW-0862">Zinc</keyword>
<keyword evidence="5" id="KW-0479">Metal-binding</keyword>
<dbReference type="NCBIfam" id="NF006365">
    <property type="entry name" value="PRK08588.1"/>
    <property type="match status" value="1"/>
</dbReference>
<sequence>MFSHISASEYMDQGKILDVLVKSIQINTVNPPGNEEPLALYLAEQMRMMGLEVMVESLEKNRANVVGVLKGRGDKPALLYNGHLDTVPTGDVGWEYDPLSGQIIGDRVYGRGAADMKGGLVAMIMAAGILKAAGVELAGDLIVAGTAGEEVDSVGAKRLLQGGVLNKVGAVIIGEPSNNNIYVAEKGALWLKITTYGKTAHGSMPEEGKNAILMMNTLINELQRYNFRFMEHPLLGKPSLNIGTISGGIKTNVVPDKCVLTVDIRTVPGMAHQEILRDIQDILEEQGLEAEVEIINDRPSVDTPMNHELVKMGEKVASQTLGREVAIEGVSYYTDAAVLIPPTKLPFFIFGPGEARLAHQPNEYIEISKLLEAIGFYCNFAIEYLR</sequence>
<dbReference type="GO" id="GO:0019877">
    <property type="term" value="P:diaminopimelate biosynthetic process"/>
    <property type="evidence" value="ECO:0007669"/>
    <property type="project" value="UniProtKB-KW"/>
</dbReference>
<keyword evidence="8" id="KW-0220">Diaminopimelate biosynthesis</keyword>
<evidence type="ECO:0000256" key="4">
    <source>
        <dbReference type="ARBA" id="ARBA00022605"/>
    </source>
</evidence>
<keyword evidence="10" id="KW-0170">Cobalt</keyword>
<keyword evidence="6" id="KW-0378">Hydrolase</keyword>
<accession>A0A494X3B7</accession>
<dbReference type="InterPro" id="IPR050072">
    <property type="entry name" value="Peptidase_M20A"/>
</dbReference>
<evidence type="ECO:0000256" key="2">
    <source>
        <dbReference type="ARBA" id="ARBA00001947"/>
    </source>
</evidence>